<keyword evidence="3" id="KW-1185">Reference proteome</keyword>
<dbReference type="InterPro" id="IPR000477">
    <property type="entry name" value="RT_dom"/>
</dbReference>
<evidence type="ECO:0000313" key="3">
    <source>
        <dbReference type="Proteomes" id="UP000716291"/>
    </source>
</evidence>
<proteinExistence type="predicted"/>
<reference evidence="2" key="1">
    <citation type="journal article" date="2020" name="Microb. Genom.">
        <title>Genetic diversity of clinical and environmental Mucorales isolates obtained from an investigation of mucormycosis cases among solid organ transplant recipients.</title>
        <authorList>
            <person name="Nguyen M.H."/>
            <person name="Kaul D."/>
            <person name="Muto C."/>
            <person name="Cheng S.J."/>
            <person name="Richter R.A."/>
            <person name="Bruno V.M."/>
            <person name="Liu G."/>
            <person name="Beyhan S."/>
            <person name="Sundermann A.J."/>
            <person name="Mounaud S."/>
            <person name="Pasculle A.W."/>
            <person name="Nierman W.C."/>
            <person name="Driscoll E."/>
            <person name="Cumbie R."/>
            <person name="Clancy C.J."/>
            <person name="Dupont C.L."/>
        </authorList>
    </citation>
    <scope>NUCLEOTIDE SEQUENCE</scope>
    <source>
        <strain evidence="2">GL11</strain>
    </source>
</reference>
<gene>
    <name evidence="2" type="ORF">G6F64_013781</name>
</gene>
<accession>A0A9P6WUP0</accession>
<dbReference type="InterPro" id="IPR043502">
    <property type="entry name" value="DNA/RNA_pol_sf"/>
</dbReference>
<dbReference type="EMBL" id="JAANQT010006400">
    <property type="protein sequence ID" value="KAG1291517.1"/>
    <property type="molecule type" value="Genomic_DNA"/>
</dbReference>
<comment type="caution">
    <text evidence="2">The sequence shown here is derived from an EMBL/GenBank/DDBJ whole genome shotgun (WGS) entry which is preliminary data.</text>
</comment>
<dbReference type="AlphaFoldDB" id="A0A9P6WUP0"/>
<dbReference type="PANTHER" id="PTHR19446">
    <property type="entry name" value="REVERSE TRANSCRIPTASES"/>
    <property type="match status" value="1"/>
</dbReference>
<dbReference type="SUPFAM" id="SSF56672">
    <property type="entry name" value="DNA/RNA polymerases"/>
    <property type="match status" value="1"/>
</dbReference>
<organism evidence="2 3">
    <name type="scientific">Rhizopus oryzae</name>
    <name type="common">Mucormycosis agent</name>
    <name type="synonym">Rhizopus arrhizus var. delemar</name>
    <dbReference type="NCBI Taxonomy" id="64495"/>
    <lineage>
        <taxon>Eukaryota</taxon>
        <taxon>Fungi</taxon>
        <taxon>Fungi incertae sedis</taxon>
        <taxon>Mucoromycota</taxon>
        <taxon>Mucoromycotina</taxon>
        <taxon>Mucoromycetes</taxon>
        <taxon>Mucorales</taxon>
        <taxon>Mucorineae</taxon>
        <taxon>Rhizopodaceae</taxon>
        <taxon>Rhizopus</taxon>
    </lineage>
</organism>
<name>A0A9P6WUP0_RHIOR</name>
<sequence length="224" mass="25105">MDHARSSNSDALGLLLDQEKAYDRVHPDYLRQVLLRFGFPQTFVDSILGLFFGTQLRLNVNGFLSKPVHQRRGLRQGDPISPLLFNLAFEPLLRRTLSDSTYQGYSLPRSPRSPCSEPVKLLAYADDVLFLLNDPSDLTSLQEHLSLYSRASNARILILCGIHHYCPIGLPVGMTVALLNLSSTWDTRFRPALLNATVTWKLSCAKSSRPVFSILNVRCLYVGG</sequence>
<dbReference type="Pfam" id="PF00078">
    <property type="entry name" value="RVT_1"/>
    <property type="match status" value="1"/>
</dbReference>
<protein>
    <recommendedName>
        <fullName evidence="1">Reverse transcriptase domain-containing protein</fullName>
    </recommendedName>
</protein>
<evidence type="ECO:0000259" key="1">
    <source>
        <dbReference type="PROSITE" id="PS50878"/>
    </source>
</evidence>
<dbReference type="Proteomes" id="UP000716291">
    <property type="component" value="Unassembled WGS sequence"/>
</dbReference>
<evidence type="ECO:0000313" key="2">
    <source>
        <dbReference type="EMBL" id="KAG1291517.1"/>
    </source>
</evidence>
<feature type="domain" description="Reverse transcriptase" evidence="1">
    <location>
        <begin position="1"/>
        <end position="198"/>
    </location>
</feature>
<dbReference type="PROSITE" id="PS50878">
    <property type="entry name" value="RT_POL"/>
    <property type="match status" value="1"/>
</dbReference>